<dbReference type="Proteomes" id="UP001206572">
    <property type="component" value="Unassembled WGS sequence"/>
</dbReference>
<organism evidence="5 6">
    <name type="scientific">Massilia agri</name>
    <dbReference type="NCBI Taxonomy" id="1886785"/>
    <lineage>
        <taxon>Bacteria</taxon>
        <taxon>Pseudomonadati</taxon>
        <taxon>Pseudomonadota</taxon>
        <taxon>Betaproteobacteria</taxon>
        <taxon>Burkholderiales</taxon>
        <taxon>Oxalobacteraceae</taxon>
        <taxon>Telluria group</taxon>
        <taxon>Massilia</taxon>
    </lineage>
</organism>
<evidence type="ECO:0000256" key="3">
    <source>
        <dbReference type="ARBA" id="ARBA00023163"/>
    </source>
</evidence>
<evidence type="ECO:0000313" key="5">
    <source>
        <dbReference type="EMBL" id="MCS0597213.1"/>
    </source>
</evidence>
<dbReference type="PANTHER" id="PTHR30204:SF94">
    <property type="entry name" value="HEAVY METAL-DEPENDENT TRANSCRIPTIONAL REGULATOR HI_0293-RELATED"/>
    <property type="match status" value="1"/>
</dbReference>
<proteinExistence type="predicted"/>
<dbReference type="PRINTS" id="PR00040">
    <property type="entry name" value="HTHMERR"/>
</dbReference>
<name>A0ABT2AN97_9BURK</name>
<keyword evidence="2" id="KW-0238">DNA-binding</keyword>
<sequence length="126" mass="13453">MQIGELAAATGLSRDALRFYEARGLLSARRLGNGYRDYPVEAVEWLCYLRTAQSLGFTLSEIEAGMPLLSDPANSAHELRAALERKLADIDARIAGLAELRAGLAARLADPLDACPLQVGATRAAA</sequence>
<keyword evidence="6" id="KW-1185">Reference proteome</keyword>
<gene>
    <name evidence="5" type="ORF">NX780_12740</name>
</gene>
<dbReference type="Gene3D" id="1.10.1660.10">
    <property type="match status" value="1"/>
</dbReference>
<dbReference type="PROSITE" id="PS50937">
    <property type="entry name" value="HTH_MERR_2"/>
    <property type="match status" value="1"/>
</dbReference>
<dbReference type="InterPro" id="IPR009061">
    <property type="entry name" value="DNA-bd_dom_put_sf"/>
</dbReference>
<evidence type="ECO:0000259" key="4">
    <source>
        <dbReference type="PROSITE" id="PS50937"/>
    </source>
</evidence>
<protein>
    <submittedName>
        <fullName evidence="5">MerR family transcriptional regulator</fullName>
    </submittedName>
</protein>
<dbReference type="InterPro" id="IPR047057">
    <property type="entry name" value="MerR_fam"/>
</dbReference>
<evidence type="ECO:0000313" key="6">
    <source>
        <dbReference type="Proteomes" id="UP001206572"/>
    </source>
</evidence>
<feature type="domain" description="HTH merR-type" evidence="4">
    <location>
        <begin position="1"/>
        <end position="68"/>
    </location>
</feature>
<keyword evidence="3" id="KW-0804">Transcription</keyword>
<reference evidence="5 6" key="1">
    <citation type="submission" date="2022-08" db="EMBL/GenBank/DDBJ databases">
        <title>Reclassification of Massilia species as members of the genera Telluria, Duganella, Pseudoduganella, Mokoshia gen. nov. and Zemynaea gen. nov. using orthogonal and non-orthogonal genome-based approaches.</title>
        <authorList>
            <person name="Bowman J.P."/>
        </authorList>
    </citation>
    <scope>NUCLEOTIDE SEQUENCE [LARGE SCALE GENOMIC DNA]</scope>
    <source>
        <strain evidence="5 6">JCM 31661</strain>
    </source>
</reference>
<accession>A0ABT2AN97</accession>
<dbReference type="RefSeq" id="WP_258828243.1">
    <property type="nucleotide sequence ID" value="NZ_JANUHA010000008.1"/>
</dbReference>
<comment type="caution">
    <text evidence="5">The sequence shown here is derived from an EMBL/GenBank/DDBJ whole genome shotgun (WGS) entry which is preliminary data.</text>
</comment>
<dbReference type="InterPro" id="IPR000551">
    <property type="entry name" value="MerR-type_HTH_dom"/>
</dbReference>
<dbReference type="EMBL" id="JANUHA010000008">
    <property type="protein sequence ID" value="MCS0597213.1"/>
    <property type="molecule type" value="Genomic_DNA"/>
</dbReference>
<dbReference type="PANTHER" id="PTHR30204">
    <property type="entry name" value="REDOX-CYCLING DRUG-SENSING TRANSCRIPTIONAL ACTIVATOR SOXR"/>
    <property type="match status" value="1"/>
</dbReference>
<dbReference type="Pfam" id="PF13411">
    <property type="entry name" value="MerR_1"/>
    <property type="match status" value="1"/>
</dbReference>
<evidence type="ECO:0000256" key="2">
    <source>
        <dbReference type="ARBA" id="ARBA00023125"/>
    </source>
</evidence>
<evidence type="ECO:0000256" key="1">
    <source>
        <dbReference type="ARBA" id="ARBA00023015"/>
    </source>
</evidence>
<dbReference type="PROSITE" id="PS00552">
    <property type="entry name" value="HTH_MERR_1"/>
    <property type="match status" value="1"/>
</dbReference>
<keyword evidence="1" id="KW-0805">Transcription regulation</keyword>
<dbReference type="SUPFAM" id="SSF46955">
    <property type="entry name" value="Putative DNA-binding domain"/>
    <property type="match status" value="1"/>
</dbReference>
<dbReference type="SMART" id="SM00422">
    <property type="entry name" value="HTH_MERR"/>
    <property type="match status" value="1"/>
</dbReference>